<evidence type="ECO:0000313" key="1">
    <source>
        <dbReference type="EMBL" id="KAF6164448.1"/>
    </source>
</evidence>
<name>A0A7J7NC67_9MAGN</name>
<reference evidence="1 2" key="1">
    <citation type="journal article" date="2020" name="IScience">
        <title>Genome Sequencing of the Endangered Kingdonia uniflora (Circaeasteraceae, Ranunculales) Reveals Potential Mechanisms of Evolutionary Specialization.</title>
        <authorList>
            <person name="Sun Y."/>
            <person name="Deng T."/>
            <person name="Zhang A."/>
            <person name="Moore M.J."/>
            <person name="Landis J.B."/>
            <person name="Lin N."/>
            <person name="Zhang H."/>
            <person name="Zhang X."/>
            <person name="Huang J."/>
            <person name="Zhang X."/>
            <person name="Sun H."/>
            <person name="Wang H."/>
        </authorList>
    </citation>
    <scope>NUCLEOTIDE SEQUENCE [LARGE SCALE GENOMIC DNA]</scope>
    <source>
        <strain evidence="1">TB1705</strain>
        <tissue evidence="1">Leaf</tissue>
    </source>
</reference>
<protein>
    <submittedName>
        <fullName evidence="1">Uncharacterized protein</fullName>
    </submittedName>
</protein>
<dbReference type="OrthoDB" id="1511720at2759"/>
<dbReference type="Proteomes" id="UP000541444">
    <property type="component" value="Unassembled WGS sequence"/>
</dbReference>
<accession>A0A7J7NC67</accession>
<dbReference type="EMBL" id="JACGCM010000926">
    <property type="protein sequence ID" value="KAF6164448.1"/>
    <property type="molecule type" value="Genomic_DNA"/>
</dbReference>
<proteinExistence type="predicted"/>
<comment type="caution">
    <text evidence="1">The sequence shown here is derived from an EMBL/GenBank/DDBJ whole genome shotgun (WGS) entry which is preliminary data.</text>
</comment>
<organism evidence="1 2">
    <name type="scientific">Kingdonia uniflora</name>
    <dbReference type="NCBI Taxonomy" id="39325"/>
    <lineage>
        <taxon>Eukaryota</taxon>
        <taxon>Viridiplantae</taxon>
        <taxon>Streptophyta</taxon>
        <taxon>Embryophyta</taxon>
        <taxon>Tracheophyta</taxon>
        <taxon>Spermatophyta</taxon>
        <taxon>Magnoliopsida</taxon>
        <taxon>Ranunculales</taxon>
        <taxon>Circaeasteraceae</taxon>
        <taxon>Kingdonia</taxon>
    </lineage>
</organism>
<keyword evidence="2" id="KW-1185">Reference proteome</keyword>
<sequence>MSLETNSTEEFNRFSVHGLAFKPSHYPPHFMITTMFDVKEGLKVSTFSSITNCWSSRVHDVEPLLGEDCRLSGSSTYYRGRSYCVCRSLVEYRGRCLAYTRVIAEIELSV</sequence>
<dbReference type="AlphaFoldDB" id="A0A7J7NC67"/>
<gene>
    <name evidence="1" type="ORF">GIB67_025274</name>
</gene>
<evidence type="ECO:0000313" key="2">
    <source>
        <dbReference type="Proteomes" id="UP000541444"/>
    </source>
</evidence>